<proteinExistence type="predicted"/>
<reference evidence="2 3" key="1">
    <citation type="journal article" date="2020" name="BMC Genomics">
        <title>Correction to: Identification and distribution of gene clusters required for synthesis of sphingolipid metabolism inhibitors in diverse species of the filamentous fungus Fusarium.</title>
        <authorList>
            <person name="Kim H.S."/>
            <person name="Lohmar J.M."/>
            <person name="Busman M."/>
            <person name="Brown D.W."/>
            <person name="Naumann T.A."/>
            <person name="Divon H.H."/>
            <person name="Lysoe E."/>
            <person name="Uhlig S."/>
            <person name="Proctor R.H."/>
        </authorList>
    </citation>
    <scope>NUCLEOTIDE SEQUENCE [LARGE SCALE GENOMIC DNA]</scope>
    <source>
        <strain evidence="2 3">NRRL 25214</strain>
    </source>
</reference>
<evidence type="ECO:0000313" key="3">
    <source>
        <dbReference type="Proteomes" id="UP000573603"/>
    </source>
</evidence>
<feature type="domain" description="2EXR" evidence="1">
    <location>
        <begin position="16"/>
        <end position="80"/>
    </location>
</feature>
<protein>
    <recommendedName>
        <fullName evidence="1">2EXR domain-containing protein</fullName>
    </recommendedName>
</protein>
<dbReference type="Proteomes" id="UP000573603">
    <property type="component" value="Unassembled WGS sequence"/>
</dbReference>
<name>A0A8H5DQG2_9HYPO</name>
<comment type="caution">
    <text evidence="2">The sequence shown here is derived from an EMBL/GenBank/DDBJ whole genome shotgun (WGS) entry which is preliminary data.</text>
</comment>
<gene>
    <name evidence="2" type="ORF">FANTH_13208</name>
</gene>
<accession>A0A8H5DQG2</accession>
<dbReference type="EMBL" id="JABEVY010000464">
    <property type="protein sequence ID" value="KAF5231920.1"/>
    <property type="molecule type" value="Genomic_DNA"/>
</dbReference>
<dbReference type="Pfam" id="PF20150">
    <property type="entry name" value="2EXR"/>
    <property type="match status" value="1"/>
</dbReference>
<evidence type="ECO:0000313" key="2">
    <source>
        <dbReference type="EMBL" id="KAF5231920.1"/>
    </source>
</evidence>
<dbReference type="InterPro" id="IPR045518">
    <property type="entry name" value="2EXR"/>
</dbReference>
<keyword evidence="3" id="KW-1185">Reference proteome</keyword>
<sequence>METSEMPPVNEALSTFTCFSRLPPELREMIWECLISVQRHLRIEGRWGNPARIVSFSISKGLYLSQVCSESRKVLSRVIGYQTAEYGDGTSVKRQFSIVLLTTLDAPSLEILASITADVDCIAVPGARCSKRATLNLDETYCEGQNPSTGDEAQRNLHPVRN</sequence>
<dbReference type="AlphaFoldDB" id="A0A8H5DQG2"/>
<evidence type="ECO:0000259" key="1">
    <source>
        <dbReference type="Pfam" id="PF20150"/>
    </source>
</evidence>
<organism evidence="2 3">
    <name type="scientific">Fusarium anthophilum</name>
    <dbReference type="NCBI Taxonomy" id="48485"/>
    <lineage>
        <taxon>Eukaryota</taxon>
        <taxon>Fungi</taxon>
        <taxon>Dikarya</taxon>
        <taxon>Ascomycota</taxon>
        <taxon>Pezizomycotina</taxon>
        <taxon>Sordariomycetes</taxon>
        <taxon>Hypocreomycetidae</taxon>
        <taxon>Hypocreales</taxon>
        <taxon>Nectriaceae</taxon>
        <taxon>Fusarium</taxon>
        <taxon>Fusarium fujikuroi species complex</taxon>
    </lineage>
</organism>